<comment type="caution">
    <text evidence="2">The sequence shown here is derived from an EMBL/GenBank/DDBJ whole genome shotgun (WGS) entry which is preliminary data.</text>
</comment>
<sequence length="95" mass="10525">MGDCTHASAIHDVEPSSLDGCPECIAMGDRWVHLRICLSCGHVGCCDSSRNRHARRHFEITAHPIIASFQPGEDWRYCYADDVLLEPGPVPAHRA</sequence>
<dbReference type="Proteomes" id="UP000095463">
    <property type="component" value="Unassembled WGS sequence"/>
</dbReference>
<evidence type="ECO:0000313" key="3">
    <source>
        <dbReference type="Proteomes" id="UP000095463"/>
    </source>
</evidence>
<dbReference type="PROSITE" id="PS50271">
    <property type="entry name" value="ZF_UBP"/>
    <property type="match status" value="1"/>
</dbReference>
<accession>A0A1E5XQ26</accession>
<dbReference type="InterPro" id="IPR013083">
    <property type="entry name" value="Znf_RING/FYVE/PHD"/>
</dbReference>
<dbReference type="AlphaFoldDB" id="A0A1E5XQ26"/>
<dbReference type="Gene3D" id="3.30.40.10">
    <property type="entry name" value="Zinc/RING finger domain, C3HC4 (zinc finger)"/>
    <property type="match status" value="1"/>
</dbReference>
<dbReference type="InterPro" id="IPR001607">
    <property type="entry name" value="Znf_UBP"/>
</dbReference>
<evidence type="ECO:0000313" key="2">
    <source>
        <dbReference type="EMBL" id="OEO30710.1"/>
    </source>
</evidence>
<gene>
    <name evidence="2" type="ORF">VW23_019775</name>
</gene>
<evidence type="ECO:0000259" key="1">
    <source>
        <dbReference type="PROSITE" id="PS50271"/>
    </source>
</evidence>
<keyword evidence="3" id="KW-1185">Reference proteome</keyword>
<name>A0A1E5XQ26_9HYPH</name>
<feature type="domain" description="UBP-type" evidence="1">
    <location>
        <begin position="2"/>
        <end position="95"/>
    </location>
</feature>
<dbReference type="GO" id="GO:0008270">
    <property type="term" value="F:zinc ion binding"/>
    <property type="evidence" value="ECO:0007669"/>
    <property type="project" value="InterPro"/>
</dbReference>
<proteinExistence type="predicted"/>
<dbReference type="EMBL" id="LAJE02000189">
    <property type="protein sequence ID" value="OEO30710.1"/>
    <property type="molecule type" value="Genomic_DNA"/>
</dbReference>
<organism evidence="2 3">
    <name type="scientific">Devosia insulae DS-56</name>
    <dbReference type="NCBI Taxonomy" id="1116389"/>
    <lineage>
        <taxon>Bacteria</taxon>
        <taxon>Pseudomonadati</taxon>
        <taxon>Pseudomonadota</taxon>
        <taxon>Alphaproteobacteria</taxon>
        <taxon>Hyphomicrobiales</taxon>
        <taxon>Devosiaceae</taxon>
        <taxon>Devosia</taxon>
    </lineage>
</organism>
<dbReference type="Pfam" id="PF02148">
    <property type="entry name" value="zf-UBP"/>
    <property type="match status" value="1"/>
</dbReference>
<dbReference type="RefSeq" id="WP_069910057.1">
    <property type="nucleotide sequence ID" value="NZ_LAJE02000189.1"/>
</dbReference>
<reference evidence="2 3" key="1">
    <citation type="journal article" date="2015" name="Genome Announc.">
        <title>Genome Assemblies of Three Soil-Associated Devosia species: D. insulae, D. limi, and D. soli.</title>
        <authorList>
            <person name="Hassan Y.I."/>
            <person name="Lepp D."/>
            <person name="Zhou T."/>
        </authorList>
    </citation>
    <scope>NUCLEOTIDE SEQUENCE [LARGE SCALE GENOMIC DNA]</scope>
    <source>
        <strain evidence="2 3">DS-56</strain>
    </source>
</reference>
<dbReference type="SUPFAM" id="SSF57850">
    <property type="entry name" value="RING/U-box"/>
    <property type="match status" value="1"/>
</dbReference>
<protein>
    <recommendedName>
        <fullName evidence="1">UBP-type domain-containing protein</fullName>
    </recommendedName>
</protein>
<dbReference type="OrthoDB" id="120315at2"/>